<dbReference type="PROSITE" id="PS00571">
    <property type="entry name" value="AMIDASES"/>
    <property type="match status" value="1"/>
</dbReference>
<sequence>MKTTGHRRGQVTVPPPDDAAELHAVGEWTAVALTRRAVAGQITATEIVRSTLHRIAHLDPLLNAFSAVLAEQAYRDASRLDELANNGGPCGPLHAVPVAVKDNLAVAGCVTAFGTVANSTPAGADCEVVRRLRDAGAIIVGTVRMSELGQWPYTETTHGGITRNPWDSSRTAGGSSGGSAVAVASGMVPVALGSDGGGSIRIPAACCGVYGLKPSRGRVTSAPRTAMWSGLATIGPISRTVLDAAVVGDVIRGNTPQDRYMLADPPTSFTVAARTDPGRLRIGWLTELGRTATAVAPEHVRAVRATAQLLADLGHDVTPIDVRLPEPGPAFLPHFLAGIREAADSVEHFGLLEKRTRSTYRLGRWVTPAVLRLAAIARDRMTAQVDTLFNDVDVLLEPTLAQRPPHAGALDGGGPLRHLIGSRPLAAFTSLWNLTGHPAAALPAGVDADGLPVSVQLVGRLGDEPSLIGLSAQIERARPWPAADVEVRELTT</sequence>
<evidence type="ECO:0000259" key="4">
    <source>
        <dbReference type="Pfam" id="PF01425"/>
    </source>
</evidence>
<organism evidence="5 6">
    <name type="scientific">Mycobacterium hippophais</name>
    <dbReference type="NCBI Taxonomy" id="3016340"/>
    <lineage>
        <taxon>Bacteria</taxon>
        <taxon>Bacillati</taxon>
        <taxon>Actinomycetota</taxon>
        <taxon>Actinomycetes</taxon>
        <taxon>Mycobacteriales</taxon>
        <taxon>Mycobacteriaceae</taxon>
        <taxon>Mycobacterium</taxon>
    </lineage>
</organism>
<dbReference type="InterPro" id="IPR020556">
    <property type="entry name" value="Amidase_CS"/>
</dbReference>
<evidence type="ECO:0000256" key="2">
    <source>
        <dbReference type="ARBA" id="ARBA00009199"/>
    </source>
</evidence>
<evidence type="ECO:0000313" key="6">
    <source>
        <dbReference type="Proteomes" id="UP001142153"/>
    </source>
</evidence>
<reference evidence="5" key="1">
    <citation type="submission" date="2022-12" db="EMBL/GenBank/DDBJ databases">
        <authorList>
            <person name="Deng Y."/>
            <person name="Zhang Y.-Q."/>
        </authorList>
    </citation>
    <scope>NUCLEOTIDE SEQUENCE</scope>
    <source>
        <strain evidence="5">CPCC 205372</strain>
    </source>
</reference>
<dbReference type="PANTHER" id="PTHR11895">
    <property type="entry name" value="TRANSAMIDASE"/>
    <property type="match status" value="1"/>
</dbReference>
<comment type="similarity">
    <text evidence="2">Belongs to the amidase family.</text>
</comment>
<evidence type="ECO:0000256" key="1">
    <source>
        <dbReference type="ARBA" id="ARBA00001311"/>
    </source>
</evidence>
<dbReference type="InterPro" id="IPR023631">
    <property type="entry name" value="Amidase_dom"/>
</dbReference>
<dbReference type="NCBIfam" id="NF009119">
    <property type="entry name" value="PRK12470.1"/>
    <property type="match status" value="1"/>
</dbReference>
<dbReference type="InterPro" id="IPR000120">
    <property type="entry name" value="Amidase"/>
</dbReference>
<feature type="domain" description="Amidase" evidence="4">
    <location>
        <begin position="46"/>
        <end position="467"/>
    </location>
</feature>
<dbReference type="SUPFAM" id="SSF75304">
    <property type="entry name" value="Amidase signature (AS) enzymes"/>
    <property type="match status" value="1"/>
</dbReference>
<comment type="caution">
    <text evidence="5">The sequence shown here is derived from an EMBL/GenBank/DDBJ whole genome shotgun (WGS) entry which is preliminary data.</text>
</comment>
<dbReference type="PANTHER" id="PTHR11895:SF7">
    <property type="entry name" value="GLUTAMYL-TRNA(GLN) AMIDOTRANSFERASE SUBUNIT A, MITOCHONDRIAL"/>
    <property type="match status" value="1"/>
</dbReference>
<proteinExistence type="inferred from homology"/>
<keyword evidence="6" id="KW-1185">Reference proteome</keyword>
<keyword evidence="5" id="KW-0378">Hydrolase</keyword>
<dbReference type="GO" id="GO:0004040">
    <property type="term" value="F:amidase activity"/>
    <property type="evidence" value="ECO:0007669"/>
    <property type="project" value="UniProtKB-EC"/>
</dbReference>
<gene>
    <name evidence="5" type="ORF">O6P37_10875</name>
</gene>
<accession>A0ABT4PS43</accession>
<dbReference type="Proteomes" id="UP001142153">
    <property type="component" value="Unassembled WGS sequence"/>
</dbReference>
<protein>
    <recommendedName>
        <fullName evidence="3">amidase</fullName>
        <ecNumber evidence="3">3.5.1.4</ecNumber>
    </recommendedName>
</protein>
<evidence type="ECO:0000313" key="5">
    <source>
        <dbReference type="EMBL" id="MCZ8379369.1"/>
    </source>
</evidence>
<dbReference type="EC" id="3.5.1.4" evidence="3"/>
<name>A0ABT4PS43_9MYCO</name>
<dbReference type="InterPro" id="IPR036928">
    <property type="entry name" value="AS_sf"/>
</dbReference>
<comment type="catalytic activity">
    <reaction evidence="1">
        <text>a monocarboxylic acid amide + H2O = a monocarboxylate + NH4(+)</text>
        <dbReference type="Rhea" id="RHEA:12020"/>
        <dbReference type="ChEBI" id="CHEBI:15377"/>
        <dbReference type="ChEBI" id="CHEBI:28938"/>
        <dbReference type="ChEBI" id="CHEBI:35757"/>
        <dbReference type="ChEBI" id="CHEBI:83628"/>
        <dbReference type="EC" id="3.5.1.4"/>
    </reaction>
</comment>
<dbReference type="Pfam" id="PF01425">
    <property type="entry name" value="Amidase"/>
    <property type="match status" value="1"/>
</dbReference>
<dbReference type="EMBL" id="JAPZPY010000003">
    <property type="protein sequence ID" value="MCZ8379369.1"/>
    <property type="molecule type" value="Genomic_DNA"/>
</dbReference>
<dbReference type="Gene3D" id="3.90.1300.10">
    <property type="entry name" value="Amidase signature (AS) domain"/>
    <property type="match status" value="1"/>
</dbReference>
<evidence type="ECO:0000256" key="3">
    <source>
        <dbReference type="ARBA" id="ARBA00012922"/>
    </source>
</evidence>